<dbReference type="Proteomes" id="UP001138540">
    <property type="component" value="Unassembled WGS sequence"/>
</dbReference>
<gene>
    <name evidence="1" type="ORF">HNP60_000647</name>
</gene>
<dbReference type="RefSeq" id="WP_014075001.1">
    <property type="nucleotide sequence ID" value="NZ_JACHKA010000001.1"/>
</dbReference>
<proteinExistence type="predicted"/>
<organism evidence="1 2">
    <name type="scientific">Sphingobium lignivorans</name>
    <dbReference type="NCBI Taxonomy" id="2735886"/>
    <lineage>
        <taxon>Bacteria</taxon>
        <taxon>Pseudomonadati</taxon>
        <taxon>Pseudomonadota</taxon>
        <taxon>Alphaproteobacteria</taxon>
        <taxon>Sphingomonadales</taxon>
        <taxon>Sphingomonadaceae</taxon>
        <taxon>Sphingobium</taxon>
    </lineage>
</organism>
<keyword evidence="2" id="KW-1185">Reference proteome</keyword>
<reference evidence="1 2" key="1">
    <citation type="submission" date="2020-08" db="EMBL/GenBank/DDBJ databases">
        <title>Exploring microbial biodiversity for novel pathways involved in the catabolism of aromatic compounds derived from lignin.</title>
        <authorList>
            <person name="Elkins J."/>
        </authorList>
    </citation>
    <scope>NUCLEOTIDE SEQUENCE [LARGE SCALE GENOMIC DNA]</scope>
    <source>
        <strain evidence="1 2">B1D3A</strain>
    </source>
</reference>
<comment type="caution">
    <text evidence="1">The sequence shown here is derived from an EMBL/GenBank/DDBJ whole genome shotgun (WGS) entry which is preliminary data.</text>
</comment>
<protein>
    <submittedName>
        <fullName evidence="1">Uncharacterized protein</fullName>
    </submittedName>
</protein>
<sequence>MADRFDHQIDTLSLPARDAFAITPHATSEIDPLPKAIYVGTGGHITLRTAGAAADVTFRNVASGQILDVRPRFIRVAGTTAADIVGLA</sequence>
<accession>A0ABR6NBL0</accession>
<evidence type="ECO:0000313" key="2">
    <source>
        <dbReference type="Proteomes" id="UP001138540"/>
    </source>
</evidence>
<dbReference type="EMBL" id="JACHKA010000001">
    <property type="protein sequence ID" value="MBB5984673.1"/>
    <property type="molecule type" value="Genomic_DNA"/>
</dbReference>
<evidence type="ECO:0000313" key="1">
    <source>
        <dbReference type="EMBL" id="MBB5984673.1"/>
    </source>
</evidence>
<name>A0ABR6NBL0_9SPHN</name>